<dbReference type="GO" id="GO:0005634">
    <property type="term" value="C:nucleus"/>
    <property type="evidence" value="ECO:0007669"/>
    <property type="project" value="UniProtKB-SubCell"/>
</dbReference>
<dbReference type="PANTHER" id="PTHR10682">
    <property type="entry name" value="POLY A POLYMERASE"/>
    <property type="match status" value="1"/>
</dbReference>
<feature type="domain" description="Poly(A) polymerase RNA-binding" evidence="14">
    <location>
        <begin position="494"/>
        <end position="551"/>
    </location>
</feature>
<dbReference type="SUPFAM" id="SSF81631">
    <property type="entry name" value="PAP/OAS1 substrate-binding domain"/>
    <property type="match status" value="1"/>
</dbReference>
<dbReference type="PANTHER" id="PTHR10682:SF10">
    <property type="entry name" value="POLYNUCLEOTIDE ADENYLYLTRANSFERASE"/>
    <property type="match status" value="1"/>
</dbReference>
<protein>
    <recommendedName>
        <fullName evidence="5">polynucleotide adenylyltransferase</fullName>
        <ecNumber evidence="5">2.7.7.19</ecNumber>
    </recommendedName>
</protein>
<dbReference type="SUPFAM" id="SSF55003">
    <property type="entry name" value="PAP/Archaeal CCA-adding enzyme, C-terminal domain"/>
    <property type="match status" value="1"/>
</dbReference>
<dbReference type="Pfam" id="PF04928">
    <property type="entry name" value="PAP_central"/>
    <property type="match status" value="1"/>
</dbReference>
<evidence type="ECO:0000256" key="12">
    <source>
        <dbReference type="ARBA" id="ARBA00023242"/>
    </source>
</evidence>
<dbReference type="AlphaFoldDB" id="A0A7R9BCY1"/>
<sequence>MERFGSVTSINDSVRSVGFASIQLRPANAWRSSESLKKIVEWSDASQQFFVVRHPSLPNFPMNRSGFLQAVLVPICRDVPFVSLVKKGQEEEKERHRVRRGSVETVSRVFYLVFFICVMQTVAVFGCSSGDSHHCVAKPMRASSRYGVPMGSLNGNGMPVNRDWTTTRELDQFLKENGAYETEEGIQRRVDILSRISAVVKEWVKDLAKQRRLPDLLINSSGGTVIPFGSFKLGIHTPGADIDALCVAPRHVERSDFFTSFVEFLRATSGVSDIRPIEDAYVPVLKLKLDGIELDLVFAKLPIAQVRDNLNLDDAFHVAPSDPKCLRSWNGCRVTDEILRVVPYQDHFRVTLRAVRLWAKRRGLYSNVHGYLGGVSWAMLVARVCQMYPNASPALLVHRFFFTYSNWDWPKAVTIRPTYDGHHGFPNWDGRLNSADRFHLMPIITPVHPQQNSTFNVNHSTRGIILDEFHRGLEHADKVLRGTGSWDALFEKLNFFNIYHHFVVVSALSTPDSSEHLAWVGLVESKLRHLSSYLERIVALDLIHPYPFQFSCGIVDGSLCTRWFFGLMYERQPNNYEMESILYNFSELVDVHTRINGVPSAGRSTKLTFVHRKTITSLIPTKFHPEHLLTDGSAGMNFPDRVTPVLNIGKGSGDVFPEPGVKKPRVAVPKGQSAGAGSAQAEKFVFNIPAMPKRTL</sequence>
<evidence type="ECO:0000259" key="14">
    <source>
        <dbReference type="Pfam" id="PF04926"/>
    </source>
</evidence>
<feature type="domain" description="Poly(A) polymerase nucleotidyltransferase" evidence="16">
    <location>
        <begin position="159"/>
        <end position="342"/>
    </location>
</feature>
<evidence type="ECO:0000256" key="6">
    <source>
        <dbReference type="ARBA" id="ARBA00022664"/>
    </source>
</evidence>
<dbReference type="FunFam" id="1.10.1410.10:FF:000001">
    <property type="entry name" value="Putative poly(A) polymerase gamma"/>
    <property type="match status" value="1"/>
</dbReference>
<dbReference type="GO" id="GO:0005524">
    <property type="term" value="F:ATP binding"/>
    <property type="evidence" value="ECO:0007669"/>
    <property type="project" value="UniProtKB-KW"/>
</dbReference>
<keyword evidence="9" id="KW-0547">Nucleotide-binding</keyword>
<comment type="cofactor">
    <cofactor evidence="1">
        <name>Mn(2+)</name>
        <dbReference type="ChEBI" id="CHEBI:29035"/>
    </cofactor>
</comment>
<name>A0A7R9BCY1_9CRUS</name>
<dbReference type="Gene3D" id="1.10.1410.10">
    <property type="match status" value="1"/>
</dbReference>
<dbReference type="InterPro" id="IPR007012">
    <property type="entry name" value="PolA_pol_cen_dom"/>
</dbReference>
<dbReference type="SUPFAM" id="SSF81301">
    <property type="entry name" value="Nucleotidyltransferase"/>
    <property type="match status" value="1"/>
</dbReference>
<evidence type="ECO:0000256" key="9">
    <source>
        <dbReference type="ARBA" id="ARBA00022741"/>
    </source>
</evidence>
<evidence type="ECO:0000313" key="18">
    <source>
        <dbReference type="Proteomes" id="UP000678499"/>
    </source>
</evidence>
<evidence type="ECO:0000259" key="15">
    <source>
        <dbReference type="Pfam" id="PF04928"/>
    </source>
</evidence>
<keyword evidence="7" id="KW-0808">Transferase</keyword>
<evidence type="ECO:0000256" key="8">
    <source>
        <dbReference type="ARBA" id="ARBA00022723"/>
    </source>
</evidence>
<keyword evidence="11" id="KW-0460">Magnesium</keyword>
<dbReference type="InterPro" id="IPR043519">
    <property type="entry name" value="NT_sf"/>
</dbReference>
<keyword evidence="8" id="KW-0479">Metal-binding</keyword>
<accession>A0A7R9BCY1</accession>
<evidence type="ECO:0000256" key="3">
    <source>
        <dbReference type="ARBA" id="ARBA00004123"/>
    </source>
</evidence>
<dbReference type="GO" id="GO:1990817">
    <property type="term" value="F:poly(A) RNA polymerase activity"/>
    <property type="evidence" value="ECO:0007669"/>
    <property type="project" value="UniProtKB-EC"/>
</dbReference>
<evidence type="ECO:0000313" key="17">
    <source>
        <dbReference type="EMBL" id="CAD7272216.1"/>
    </source>
</evidence>
<proteinExistence type="inferred from homology"/>
<keyword evidence="12" id="KW-0539">Nucleus</keyword>
<comment type="subcellular location">
    <subcellularLocation>
        <location evidence="3">Nucleus</location>
    </subcellularLocation>
</comment>
<dbReference type="GO" id="GO:0031123">
    <property type="term" value="P:RNA 3'-end processing"/>
    <property type="evidence" value="ECO:0007669"/>
    <property type="project" value="InterPro"/>
</dbReference>
<keyword evidence="18" id="KW-1185">Reference proteome</keyword>
<dbReference type="Gene3D" id="3.30.70.590">
    <property type="entry name" value="Poly(A) polymerase predicted RNA binding domain"/>
    <property type="match status" value="1"/>
</dbReference>
<comment type="similarity">
    <text evidence="4">Belongs to the poly(A) polymerase family.</text>
</comment>
<evidence type="ECO:0000256" key="13">
    <source>
        <dbReference type="ARBA" id="ARBA00048830"/>
    </source>
</evidence>
<feature type="domain" description="Poly(A) polymerase central" evidence="15">
    <location>
        <begin position="347"/>
        <end position="492"/>
    </location>
</feature>
<evidence type="ECO:0000256" key="5">
    <source>
        <dbReference type="ARBA" id="ARBA00012388"/>
    </source>
</evidence>
<dbReference type="InterPro" id="IPR048840">
    <property type="entry name" value="PolA_pol_NTPase"/>
</dbReference>
<evidence type="ECO:0000259" key="16">
    <source>
        <dbReference type="Pfam" id="PF20750"/>
    </source>
</evidence>
<dbReference type="GO" id="GO:0046872">
    <property type="term" value="F:metal ion binding"/>
    <property type="evidence" value="ECO:0007669"/>
    <property type="project" value="UniProtKB-KW"/>
</dbReference>
<dbReference type="GO" id="GO:0003723">
    <property type="term" value="F:RNA binding"/>
    <property type="evidence" value="ECO:0007669"/>
    <property type="project" value="InterPro"/>
</dbReference>
<dbReference type="Pfam" id="PF20750">
    <property type="entry name" value="PAP_NTPase"/>
    <property type="match status" value="1"/>
</dbReference>
<evidence type="ECO:0000256" key="1">
    <source>
        <dbReference type="ARBA" id="ARBA00001936"/>
    </source>
</evidence>
<evidence type="ECO:0000256" key="10">
    <source>
        <dbReference type="ARBA" id="ARBA00022840"/>
    </source>
</evidence>
<keyword evidence="6" id="KW-0507">mRNA processing</keyword>
<reference evidence="17" key="1">
    <citation type="submission" date="2020-11" db="EMBL/GenBank/DDBJ databases">
        <authorList>
            <person name="Tran Van P."/>
        </authorList>
    </citation>
    <scope>NUCLEOTIDE SEQUENCE</scope>
</reference>
<dbReference type="EC" id="2.7.7.19" evidence="5"/>
<dbReference type="OrthoDB" id="412748at2759"/>
<evidence type="ECO:0000256" key="7">
    <source>
        <dbReference type="ARBA" id="ARBA00022679"/>
    </source>
</evidence>
<dbReference type="FunFam" id="3.30.460.10:FF:000002">
    <property type="entry name" value="Poly(A) polymerase alpha, putative"/>
    <property type="match status" value="1"/>
</dbReference>
<dbReference type="GO" id="GO:0006397">
    <property type="term" value="P:mRNA processing"/>
    <property type="evidence" value="ECO:0007669"/>
    <property type="project" value="UniProtKB-KW"/>
</dbReference>
<dbReference type="InterPro" id="IPR007010">
    <property type="entry name" value="PolA_pol_RNA-bd_dom"/>
</dbReference>
<dbReference type="CDD" id="cd05402">
    <property type="entry name" value="NT_PAP_TUTase"/>
    <property type="match status" value="1"/>
</dbReference>
<dbReference type="Gene3D" id="3.30.460.10">
    <property type="entry name" value="Beta Polymerase, domain 2"/>
    <property type="match status" value="1"/>
</dbReference>
<organism evidence="17">
    <name type="scientific">Notodromas monacha</name>
    <dbReference type="NCBI Taxonomy" id="399045"/>
    <lineage>
        <taxon>Eukaryota</taxon>
        <taxon>Metazoa</taxon>
        <taxon>Ecdysozoa</taxon>
        <taxon>Arthropoda</taxon>
        <taxon>Crustacea</taxon>
        <taxon>Oligostraca</taxon>
        <taxon>Ostracoda</taxon>
        <taxon>Podocopa</taxon>
        <taxon>Podocopida</taxon>
        <taxon>Cypridocopina</taxon>
        <taxon>Cypridoidea</taxon>
        <taxon>Cyprididae</taxon>
        <taxon>Notodromas</taxon>
    </lineage>
</organism>
<dbReference type="Proteomes" id="UP000678499">
    <property type="component" value="Unassembled WGS sequence"/>
</dbReference>
<evidence type="ECO:0000256" key="4">
    <source>
        <dbReference type="ARBA" id="ARBA00010912"/>
    </source>
</evidence>
<comment type="catalytic activity">
    <reaction evidence="13">
        <text>RNA(n) + ATP = RNA(n)-3'-adenine ribonucleotide + diphosphate</text>
        <dbReference type="Rhea" id="RHEA:11332"/>
        <dbReference type="Rhea" id="RHEA-COMP:14527"/>
        <dbReference type="Rhea" id="RHEA-COMP:17347"/>
        <dbReference type="ChEBI" id="CHEBI:30616"/>
        <dbReference type="ChEBI" id="CHEBI:33019"/>
        <dbReference type="ChEBI" id="CHEBI:140395"/>
        <dbReference type="ChEBI" id="CHEBI:173115"/>
        <dbReference type="EC" id="2.7.7.19"/>
    </reaction>
</comment>
<dbReference type="Pfam" id="PF04926">
    <property type="entry name" value="PAP_RNA-bind"/>
    <property type="match status" value="1"/>
</dbReference>
<evidence type="ECO:0000256" key="2">
    <source>
        <dbReference type="ARBA" id="ARBA00001946"/>
    </source>
</evidence>
<dbReference type="EMBL" id="CAJPEX010000011">
    <property type="protein sequence ID" value="CAG0912368.1"/>
    <property type="molecule type" value="Genomic_DNA"/>
</dbReference>
<comment type="cofactor">
    <cofactor evidence="2">
        <name>Mg(2+)</name>
        <dbReference type="ChEBI" id="CHEBI:18420"/>
    </cofactor>
</comment>
<dbReference type="InterPro" id="IPR011068">
    <property type="entry name" value="NuclTrfase_I-like_C"/>
</dbReference>
<evidence type="ECO:0000256" key="11">
    <source>
        <dbReference type="ARBA" id="ARBA00022842"/>
    </source>
</evidence>
<keyword evidence="10" id="KW-0067">ATP-binding</keyword>
<dbReference type="EMBL" id="OA882048">
    <property type="protein sequence ID" value="CAD7272216.1"/>
    <property type="molecule type" value="Genomic_DNA"/>
</dbReference>
<gene>
    <name evidence="17" type="ORF">NMOB1V02_LOCUS160</name>
</gene>